<dbReference type="InterPro" id="IPR008979">
    <property type="entry name" value="Galactose-bd-like_sf"/>
</dbReference>
<evidence type="ECO:0000256" key="1">
    <source>
        <dbReference type="SAM" id="SignalP"/>
    </source>
</evidence>
<dbReference type="Gene3D" id="2.60.120.260">
    <property type="entry name" value="Galactose-binding domain-like"/>
    <property type="match status" value="1"/>
</dbReference>
<organism evidence="2 3">
    <name type="scientific">Rubellicoccus peritrichatus</name>
    <dbReference type="NCBI Taxonomy" id="3080537"/>
    <lineage>
        <taxon>Bacteria</taxon>
        <taxon>Pseudomonadati</taxon>
        <taxon>Verrucomicrobiota</taxon>
        <taxon>Opitutia</taxon>
        <taxon>Puniceicoccales</taxon>
        <taxon>Cerasicoccaceae</taxon>
        <taxon>Rubellicoccus</taxon>
    </lineage>
</organism>
<dbReference type="EMBL" id="CP136920">
    <property type="protein sequence ID" value="WOO40292.1"/>
    <property type="molecule type" value="Genomic_DNA"/>
</dbReference>
<dbReference type="RefSeq" id="WP_317832467.1">
    <property type="nucleotide sequence ID" value="NZ_CP136920.1"/>
</dbReference>
<gene>
    <name evidence="2" type="ORF">RZN69_16860</name>
</gene>
<feature type="signal peptide" evidence="1">
    <location>
        <begin position="1"/>
        <end position="21"/>
    </location>
</feature>
<feature type="chain" id="PRO_5042842047" description="F5/8 type C domain-containing protein" evidence="1">
    <location>
        <begin position="22"/>
        <end position="1071"/>
    </location>
</feature>
<dbReference type="KEGG" id="puo:RZN69_16860"/>
<dbReference type="Proteomes" id="UP001304300">
    <property type="component" value="Chromosome"/>
</dbReference>
<dbReference type="InterPro" id="IPR051923">
    <property type="entry name" value="Glycosyl_Hydrolase_39"/>
</dbReference>
<dbReference type="PANTHER" id="PTHR12631">
    <property type="entry name" value="ALPHA-L-IDURONIDASE"/>
    <property type="match status" value="1"/>
</dbReference>
<dbReference type="InterPro" id="IPR017853">
    <property type="entry name" value="GH"/>
</dbReference>
<sequence>MKKMHYIKFFAAILLPCLAFAEDDLHTVLINPLESGTGIHKGVWNLNDPYVKPAENVRAKMGETALTFGGNAKSQNAKGDFTVADRIPGEVQQIELFVNLSESANVGTLGLQFYDNEGEVFILHVPADWVGWKLLEFDLKSSSLKQARPQKDKNQILDFPINSVRLSWFAREAGPSFLTVDALTAKTRLSNDLKKTLSVSISVPEEMGIGDSPTASVFITNYSDESQRVRMHYSLQKNPHFWNEPFPDPIYGSNHAPGSRGWTEYGGKIVADNQSVDGKSWTVAEPLPYRKDSYTEASQIIDLGQEREIRQIKWQSGNANAVWYVDVLASTDGSNYDRIEELQSVDMHKKWGEQVFPDFEPFKARWLKLHYWVDGSNKNSIHFPSEIMIFDGSEEEDKGIPSIGTIVDEGEIELMIPARSYSSDFIELPSVDGGAFLFGVDVQAGDFRQYVKRNIFTKLSQDMNLIHSGGRIGLNTSRPQLASKIAEVGASWVRFENGKWPFVSSEPHKYHYNPGVAPWNVNFDDVFAEYTKLGINTLTYMFLIPEWASEPGPDVPKRVKLSQPPKNLADYGEFTFQTAARYGSKQHPPEVLKTNDKVSGLNLVKAYNMYNEPNLNAYYGAPRGGWAAPMDLFYEMMRYGVEGVRRADPDAVVTGPSLAGMTVEVVDEMRTYTYEDGKHPIDLIDVICVHFYAGHNAPETSQVDGNSRILTEQTFPENMRELSEWRDRYGPGKPIWMTETGFDSTGPFGTNETIQAARLPRQVMLALAYGVERVFVYREAGDTPSRHAAAGLLRNDSSKKPSWYTFGTLTRQFRDVTGGAVRLPYPDENVWLLLWNDGGSPLVTAWTVEGNNTLNLDLGECTVTDAFGASSELEMTEGLQLGTFPVYFKNFSDVSVIGDLKIEYQANETIRLNHIKKIASLRKYLFDFGSPEQVGTYFLDGHKTPYLPVEHETLWEDEKGYGFDKRAQSVTDRKYMGNRKAERDSVKVNGQVFSFKGEPGLYRLVVRAEPFFVDETDVIIRCGKSLSKFQITKDDQVIETEIELSDSDSKVDIDFNDVPVNIYYVSCVETI</sequence>
<dbReference type="PANTHER" id="PTHR12631:SF10">
    <property type="entry name" value="BETA-XYLOSIDASE-LIKE PROTEIN-RELATED"/>
    <property type="match status" value="1"/>
</dbReference>
<protein>
    <recommendedName>
        <fullName evidence="4">F5/8 type C domain-containing protein</fullName>
    </recommendedName>
</protein>
<proteinExistence type="predicted"/>
<keyword evidence="3" id="KW-1185">Reference proteome</keyword>
<accession>A0AAQ3QUY2</accession>
<evidence type="ECO:0000313" key="3">
    <source>
        <dbReference type="Proteomes" id="UP001304300"/>
    </source>
</evidence>
<evidence type="ECO:0000313" key="2">
    <source>
        <dbReference type="EMBL" id="WOO40292.1"/>
    </source>
</evidence>
<name>A0AAQ3QUY2_9BACT</name>
<dbReference type="SUPFAM" id="SSF49785">
    <property type="entry name" value="Galactose-binding domain-like"/>
    <property type="match status" value="1"/>
</dbReference>
<dbReference type="Gene3D" id="3.20.20.80">
    <property type="entry name" value="Glycosidases"/>
    <property type="match status" value="1"/>
</dbReference>
<dbReference type="GO" id="GO:0004553">
    <property type="term" value="F:hydrolase activity, hydrolyzing O-glycosyl compounds"/>
    <property type="evidence" value="ECO:0007669"/>
    <property type="project" value="TreeGrafter"/>
</dbReference>
<reference evidence="2 3" key="1">
    <citation type="submission" date="2023-10" db="EMBL/GenBank/DDBJ databases">
        <title>Rubellicoccus peritrichatus gen. nov., sp. nov., isolated from an algae of coral reef tank.</title>
        <authorList>
            <person name="Luo J."/>
        </authorList>
    </citation>
    <scope>NUCLEOTIDE SEQUENCE [LARGE SCALE GENOMIC DNA]</scope>
    <source>
        <strain evidence="2 3">CR14</strain>
    </source>
</reference>
<dbReference type="AlphaFoldDB" id="A0AAQ3QUY2"/>
<keyword evidence="1" id="KW-0732">Signal</keyword>
<evidence type="ECO:0008006" key="4">
    <source>
        <dbReference type="Google" id="ProtNLM"/>
    </source>
</evidence>
<dbReference type="SUPFAM" id="SSF51445">
    <property type="entry name" value="(Trans)glycosidases"/>
    <property type="match status" value="1"/>
</dbReference>